<name>A0ACC0Z0E4_9ROSI</name>
<proteinExistence type="predicted"/>
<evidence type="ECO:0000313" key="2">
    <source>
        <dbReference type="Proteomes" id="UP001163603"/>
    </source>
</evidence>
<comment type="caution">
    <text evidence="1">The sequence shown here is derived from an EMBL/GenBank/DDBJ whole genome shotgun (WGS) entry which is preliminary data.</text>
</comment>
<reference evidence="2" key="1">
    <citation type="journal article" date="2023" name="G3 (Bethesda)">
        <title>Genome assembly and association tests identify interacting loci associated with vigor, precocity, and sex in interspecific pistachio rootstocks.</title>
        <authorList>
            <person name="Palmer W."/>
            <person name="Jacygrad E."/>
            <person name="Sagayaradj S."/>
            <person name="Cavanaugh K."/>
            <person name="Han R."/>
            <person name="Bertier L."/>
            <person name="Beede B."/>
            <person name="Kafkas S."/>
            <person name="Golino D."/>
            <person name="Preece J."/>
            <person name="Michelmore R."/>
        </authorList>
    </citation>
    <scope>NUCLEOTIDE SEQUENCE [LARGE SCALE GENOMIC DNA]</scope>
</reference>
<dbReference type="Proteomes" id="UP001163603">
    <property type="component" value="Chromosome 3"/>
</dbReference>
<sequence length="735" mass="80072">MGTILPNSMHTSAAAKDEEANLPKQLDAGALFVLKSRGSWLHCGYHLTTSIVAPALLSLPLALSLMGWFPGVLCLTLLALVTFYSYNLLSLVLEHHAQLGQRQLRFRDMATDILGPGWGRYFVGPIQFGVCYGAVIACILLGGQSLKSIYLLSTSSRTMQLYQFVVIFGILMLILGQIPSFHNLRHINLVSLILSLAYSACATAGSIYIGNSKNAPAKDYSIKGGAQNRVFGSFNAILIIATTYGNGIIPEIQATIAPPVKGKMLKGLCVCYTVVVSTFFSVAISGYWAFGNNQAPGIVLQNFIVNDEPLLPTWVLLMTNAFTILQVAAVSVVYLQPTNEAFEKKFVDAKIEQFAIRNVVPRLFFRSLSVVVATTVAAMFPFFGDLNAILGAFGFIPLDFVLPMVFYNVTFKPSKQTLIFWGNTLIVVIFTLLALVGTISSIRQMILDANTYSLFANVVMAALRIPPDNDNCSSNTFESSLCFVFDGLHHAQLGQGQLRFRDMARDILGPEWGKYFVGQIQFGLCYGAVVALTLLGEQSPKFIYLLSRPKGRMQLYQLVMIFGILMLILVQIPSFHSLRHINLVSLILCLAYSACATAGVIYIGYSKNAPKKNYSIKGSAQNHVFGSFNAIAIIATTYGNGIVPETQATIAPPVKGKMFKGLCLSYAVVISTFFSVAISGYWAFGNQSQGTVLANFMVNEKPLLPTGVLFMTKDEEANLPIQLGAGALFVLKSRG</sequence>
<dbReference type="EMBL" id="CM047738">
    <property type="protein sequence ID" value="KAJ0044414.1"/>
    <property type="molecule type" value="Genomic_DNA"/>
</dbReference>
<organism evidence="1 2">
    <name type="scientific">Pistacia integerrima</name>
    <dbReference type="NCBI Taxonomy" id="434235"/>
    <lineage>
        <taxon>Eukaryota</taxon>
        <taxon>Viridiplantae</taxon>
        <taxon>Streptophyta</taxon>
        <taxon>Embryophyta</taxon>
        <taxon>Tracheophyta</taxon>
        <taxon>Spermatophyta</taxon>
        <taxon>Magnoliopsida</taxon>
        <taxon>eudicotyledons</taxon>
        <taxon>Gunneridae</taxon>
        <taxon>Pentapetalae</taxon>
        <taxon>rosids</taxon>
        <taxon>malvids</taxon>
        <taxon>Sapindales</taxon>
        <taxon>Anacardiaceae</taxon>
        <taxon>Pistacia</taxon>
    </lineage>
</organism>
<gene>
    <name evidence="1" type="ORF">Pint_05891</name>
</gene>
<protein>
    <submittedName>
        <fullName evidence="1">Uncharacterized protein</fullName>
    </submittedName>
</protein>
<accession>A0ACC0Z0E4</accession>
<keyword evidence="2" id="KW-1185">Reference proteome</keyword>
<evidence type="ECO:0000313" key="1">
    <source>
        <dbReference type="EMBL" id="KAJ0044414.1"/>
    </source>
</evidence>